<dbReference type="InterPro" id="IPR031481">
    <property type="entry name" value="Glyco_tran_10_N"/>
</dbReference>
<evidence type="ECO:0000259" key="14">
    <source>
        <dbReference type="Pfam" id="PF17039"/>
    </source>
</evidence>
<dbReference type="InterPro" id="IPR001503">
    <property type="entry name" value="Glyco_trans_10"/>
</dbReference>
<evidence type="ECO:0000256" key="4">
    <source>
        <dbReference type="ARBA" id="ARBA00022676"/>
    </source>
</evidence>
<dbReference type="GO" id="GO:0032580">
    <property type="term" value="C:Golgi cisterna membrane"/>
    <property type="evidence" value="ECO:0007669"/>
    <property type="project" value="UniProtKB-SubCell"/>
</dbReference>
<comment type="similarity">
    <text evidence="3 12">Belongs to the glycosyltransferase 10 family.</text>
</comment>
<dbReference type="InterPro" id="IPR055270">
    <property type="entry name" value="Glyco_tran_10_C"/>
</dbReference>
<dbReference type="InParanoid" id="A0A1V9Y3I9"/>
<keyword evidence="11" id="KW-0325">Glycoprotein</keyword>
<evidence type="ECO:0000256" key="11">
    <source>
        <dbReference type="ARBA" id="ARBA00023180"/>
    </source>
</evidence>
<evidence type="ECO:0000256" key="2">
    <source>
        <dbReference type="ARBA" id="ARBA00004922"/>
    </source>
</evidence>
<sequence length="361" mass="41856">MRLILTFFSATAPAVIKEDSTEVLNRIRGNQLRPILLLWTPVWNTYLKQEDLADMNCFGSSIPCDVTSDRGVAHEAAAIIFHARDVSFLDMPKKKYVGQPWILWNQESPSRSPRHVYEQGGTLFDLEMSYRRTADIFAPYGYITKNDPEIVGENKEELKRRFRMQKGAAWLASDCWTESRREDYVGELRKFFPVDVYGSCGNNVCSKHSADSCMGDISKKYMFYLAFENSLCPDYITEKLYRTLQYPIIPVVLSGARYSSLENHQSLFVDASNIEPRLLALKLQAISQNLTYYEKYFAWKKKYSARGQWSPICQVCNFARKQLKNSSVQTTKKPTYLTDRMNHKACKMWNSMHQQFEFVSL</sequence>
<dbReference type="Gene3D" id="3.40.50.11660">
    <property type="entry name" value="Glycosyl transferase family 10, C-terminal domain"/>
    <property type="match status" value="1"/>
</dbReference>
<keyword evidence="4 12" id="KW-0328">Glycosyltransferase</keyword>
<name>A0A1V9Y3I9_9ACAR</name>
<evidence type="ECO:0000256" key="10">
    <source>
        <dbReference type="ARBA" id="ARBA00023136"/>
    </source>
</evidence>
<evidence type="ECO:0000259" key="13">
    <source>
        <dbReference type="Pfam" id="PF00852"/>
    </source>
</evidence>
<keyword evidence="9 12" id="KW-0333">Golgi apparatus</keyword>
<evidence type="ECO:0000256" key="3">
    <source>
        <dbReference type="ARBA" id="ARBA00008919"/>
    </source>
</evidence>
<evidence type="ECO:0000256" key="1">
    <source>
        <dbReference type="ARBA" id="ARBA00004447"/>
    </source>
</evidence>
<dbReference type="PANTHER" id="PTHR48438:SF1">
    <property type="entry name" value="ALPHA-(1,3)-FUCOSYLTRANSFERASE C-RELATED"/>
    <property type="match status" value="1"/>
</dbReference>
<dbReference type="STRING" id="418985.A0A1V9Y3I9"/>
<dbReference type="AlphaFoldDB" id="A0A1V9Y3I9"/>
<keyword evidence="16" id="KW-1185">Reference proteome</keyword>
<gene>
    <name evidence="15" type="ORF">BIW11_05154</name>
</gene>
<keyword evidence="8" id="KW-1133">Transmembrane helix</keyword>
<comment type="pathway">
    <text evidence="2">Protein modification; protein glycosylation.</text>
</comment>
<dbReference type="Pfam" id="PF00852">
    <property type="entry name" value="Glyco_transf_10"/>
    <property type="match status" value="1"/>
</dbReference>
<dbReference type="GO" id="GO:0008417">
    <property type="term" value="F:fucosyltransferase activity"/>
    <property type="evidence" value="ECO:0007669"/>
    <property type="project" value="InterPro"/>
</dbReference>
<keyword evidence="10" id="KW-0472">Membrane</keyword>
<evidence type="ECO:0000313" key="15">
    <source>
        <dbReference type="EMBL" id="OQR80302.1"/>
    </source>
</evidence>
<organism evidence="15 16">
    <name type="scientific">Tropilaelaps mercedesae</name>
    <dbReference type="NCBI Taxonomy" id="418985"/>
    <lineage>
        <taxon>Eukaryota</taxon>
        <taxon>Metazoa</taxon>
        <taxon>Ecdysozoa</taxon>
        <taxon>Arthropoda</taxon>
        <taxon>Chelicerata</taxon>
        <taxon>Arachnida</taxon>
        <taxon>Acari</taxon>
        <taxon>Parasitiformes</taxon>
        <taxon>Mesostigmata</taxon>
        <taxon>Gamasina</taxon>
        <taxon>Dermanyssoidea</taxon>
        <taxon>Laelapidae</taxon>
        <taxon>Tropilaelaps</taxon>
    </lineage>
</organism>
<keyword evidence="7" id="KW-0735">Signal-anchor</keyword>
<evidence type="ECO:0000256" key="12">
    <source>
        <dbReference type="RuleBase" id="RU003832"/>
    </source>
</evidence>
<feature type="domain" description="Fucosyltransferase C-terminal" evidence="13">
    <location>
        <begin position="165"/>
        <end position="327"/>
    </location>
</feature>
<comment type="caution">
    <text evidence="15">The sequence shown here is derived from an EMBL/GenBank/DDBJ whole genome shotgun (WGS) entry which is preliminary data.</text>
</comment>
<dbReference type="EMBL" id="MNPL01000130">
    <property type="protein sequence ID" value="OQR80302.1"/>
    <property type="molecule type" value="Genomic_DNA"/>
</dbReference>
<dbReference type="Pfam" id="PF17039">
    <property type="entry name" value="Glyco_tran_10_N"/>
    <property type="match status" value="1"/>
</dbReference>
<dbReference type="InterPro" id="IPR038577">
    <property type="entry name" value="GT10-like_C_sf"/>
</dbReference>
<feature type="domain" description="Fucosyltransferase N-terminal" evidence="14">
    <location>
        <begin position="34"/>
        <end position="141"/>
    </location>
</feature>
<comment type="subcellular location">
    <subcellularLocation>
        <location evidence="1 12">Golgi apparatus</location>
        <location evidence="1 12">Golgi stack membrane</location>
        <topology evidence="1 12">Single-pass type II membrane protein</topology>
    </subcellularLocation>
</comment>
<evidence type="ECO:0000256" key="8">
    <source>
        <dbReference type="ARBA" id="ARBA00022989"/>
    </source>
</evidence>
<evidence type="ECO:0000256" key="9">
    <source>
        <dbReference type="ARBA" id="ARBA00023034"/>
    </source>
</evidence>
<dbReference type="FunFam" id="3.40.50.11660:FF:000002">
    <property type="entry name" value="Alpha-(1,3)-fucosyltransferase"/>
    <property type="match status" value="1"/>
</dbReference>
<dbReference type="UniPathway" id="UPA00378"/>
<accession>A0A1V9Y3I9</accession>
<proteinExistence type="inferred from homology"/>
<keyword evidence="6 12" id="KW-0812">Transmembrane</keyword>
<evidence type="ECO:0000256" key="6">
    <source>
        <dbReference type="ARBA" id="ARBA00022692"/>
    </source>
</evidence>
<dbReference type="PANTHER" id="PTHR48438">
    <property type="entry name" value="ALPHA-(1,3)-FUCOSYLTRANSFERASE C-RELATED"/>
    <property type="match status" value="1"/>
</dbReference>
<reference evidence="15 16" key="1">
    <citation type="journal article" date="2017" name="Gigascience">
        <title>Draft genome of the honey bee ectoparasitic mite, Tropilaelaps mercedesae, is shaped by the parasitic life history.</title>
        <authorList>
            <person name="Dong X."/>
            <person name="Armstrong S.D."/>
            <person name="Xia D."/>
            <person name="Makepeace B.L."/>
            <person name="Darby A.C."/>
            <person name="Kadowaki T."/>
        </authorList>
    </citation>
    <scope>NUCLEOTIDE SEQUENCE [LARGE SCALE GENOMIC DNA]</scope>
    <source>
        <strain evidence="15">Wuxi-XJTLU</strain>
    </source>
</reference>
<dbReference type="Proteomes" id="UP000192247">
    <property type="component" value="Unassembled WGS sequence"/>
</dbReference>
<evidence type="ECO:0000256" key="5">
    <source>
        <dbReference type="ARBA" id="ARBA00022679"/>
    </source>
</evidence>
<evidence type="ECO:0000256" key="7">
    <source>
        <dbReference type="ARBA" id="ARBA00022968"/>
    </source>
</evidence>
<dbReference type="EC" id="2.4.1.-" evidence="12"/>
<protein>
    <recommendedName>
        <fullName evidence="12">Fucosyltransferase</fullName>
        <ecNumber evidence="12">2.4.1.-</ecNumber>
    </recommendedName>
</protein>
<keyword evidence="5 12" id="KW-0808">Transferase</keyword>
<dbReference type="OrthoDB" id="427096at2759"/>
<evidence type="ECO:0000313" key="16">
    <source>
        <dbReference type="Proteomes" id="UP000192247"/>
    </source>
</evidence>
<dbReference type="SUPFAM" id="SSF53756">
    <property type="entry name" value="UDP-Glycosyltransferase/glycogen phosphorylase"/>
    <property type="match status" value="1"/>
</dbReference>